<evidence type="ECO:0000313" key="8">
    <source>
        <dbReference type="Proteomes" id="UP000596742"/>
    </source>
</evidence>
<proteinExistence type="inferred from homology"/>
<dbReference type="OrthoDB" id="6063000at2759"/>
<sequence length="760" mass="89560">MRIIIIFITFILKVFILIQALPRNQIEEDMQSFFNRSDLRCPVKCNKRPTLFKMSCCICHSKSDIDNLGPLAIVDKRNHYGSEIVNYGGKHEFYALNHRHGHLEFMPGNTCGFKGLFTIDLSFNQIKTLDTVSCLKNLDTLMLRGNNIQYMHNNTFVNMRFLRIVDLSMNKISLMDPGFLFTMNGNLFFLNLSFNEMPTLDITNAIATKQEYFCVVDYSHNSIKSLTNDQTWVLKSNSTVGHGGMVNLSNNSLTSFFDVNTLRFLGFEHPLLIGRLMFYGFDLRDNKWNCDCKVFQFAKAAERLVQVMTRDYFDVKCYSPRTLKDRLIVTIIRDRQYDNLICNLSFAEKCPPKCRCIYQPAVRNRTLIDCSDLHLMTLPRMLPDYNVLEVDLSNNSLHNLINQFNHIHIHRRTFKNYFERIRFLNVSNNHIQILPHSNLFYLREAEIDFRGNKIYSLHRSIAVLNPCNIYLDTIKMKCECEDIWLQQWLPKNDSKCNKNVQVLCEFEKQLIAIQYMTKKNLGCRIPDTNVIWISAVIVAAFITVVLLSAIIFSFRFEIFIIGRKFLKHFRGISYPLTLYYDVYIACNEEDEKIRLWLTTHLLPTLEGNNMLKVFWPCRDSEIGVPREEEMINVMSHTQTFIIILSEEYKAPIRWNEKEWKHAWHNYTRDLNREIVIINYDLLEANEIAKRYLGAFLRIGQFIDFSNHKKSIENEIASLITKQDNNLKKYERKNFSHSQIDDEKFPFLKQYPLYSEFRCKK</sequence>
<evidence type="ECO:0000256" key="3">
    <source>
        <dbReference type="ARBA" id="ARBA00022737"/>
    </source>
</evidence>
<dbReference type="Pfam" id="PF13676">
    <property type="entry name" value="TIR_2"/>
    <property type="match status" value="1"/>
</dbReference>
<keyword evidence="4" id="KW-0472">Membrane</keyword>
<dbReference type="InterPro" id="IPR003591">
    <property type="entry name" value="Leu-rich_rpt_typical-subtyp"/>
</dbReference>
<dbReference type="InterPro" id="IPR032675">
    <property type="entry name" value="LRR_dom_sf"/>
</dbReference>
<dbReference type="PROSITE" id="PS50104">
    <property type="entry name" value="TIR"/>
    <property type="match status" value="1"/>
</dbReference>
<keyword evidence="4" id="KW-1133">Transmembrane helix</keyword>
<evidence type="ECO:0000313" key="7">
    <source>
        <dbReference type="EMBL" id="VDI73447.1"/>
    </source>
</evidence>
<evidence type="ECO:0000256" key="5">
    <source>
        <dbReference type="SAM" id="SignalP"/>
    </source>
</evidence>
<dbReference type="SUPFAM" id="SSF52200">
    <property type="entry name" value="Toll/Interleukin receptor TIR domain"/>
    <property type="match status" value="1"/>
</dbReference>
<gene>
    <name evidence="7" type="ORF">MGAL_10B079467</name>
</gene>
<evidence type="ECO:0000256" key="1">
    <source>
        <dbReference type="ARBA" id="ARBA00009634"/>
    </source>
</evidence>
<dbReference type="EMBL" id="UYJE01009439">
    <property type="protein sequence ID" value="VDI73447.1"/>
    <property type="molecule type" value="Genomic_DNA"/>
</dbReference>
<dbReference type="SMART" id="SM00369">
    <property type="entry name" value="LRR_TYP"/>
    <property type="match status" value="3"/>
</dbReference>
<comment type="caution">
    <text evidence="7">The sequence shown here is derived from an EMBL/GenBank/DDBJ whole genome shotgun (WGS) entry which is preliminary data.</text>
</comment>
<feature type="signal peptide" evidence="5">
    <location>
        <begin position="1"/>
        <end position="20"/>
    </location>
</feature>
<reference evidence="7" key="1">
    <citation type="submission" date="2018-11" db="EMBL/GenBank/DDBJ databases">
        <authorList>
            <person name="Alioto T."/>
            <person name="Alioto T."/>
        </authorList>
    </citation>
    <scope>NUCLEOTIDE SEQUENCE</scope>
</reference>
<dbReference type="InterPro" id="IPR035897">
    <property type="entry name" value="Toll_tir_struct_dom_sf"/>
</dbReference>
<dbReference type="AlphaFoldDB" id="A0A8B6H3E4"/>
<dbReference type="PANTHER" id="PTHR24366">
    <property type="entry name" value="IG(IMMUNOGLOBULIN) AND LRR(LEUCINE RICH REPEAT) DOMAINS"/>
    <property type="match status" value="1"/>
</dbReference>
<accession>A0A8B6H3E4</accession>
<dbReference type="Gene3D" id="3.40.50.10140">
    <property type="entry name" value="Toll/interleukin-1 receptor homology (TIR) domain"/>
    <property type="match status" value="1"/>
</dbReference>
<protein>
    <recommendedName>
        <fullName evidence="6">TIR domain-containing protein</fullName>
    </recommendedName>
</protein>
<name>A0A8B6H3E4_MYTGA</name>
<dbReference type="Proteomes" id="UP000596742">
    <property type="component" value="Unassembled WGS sequence"/>
</dbReference>
<evidence type="ECO:0000256" key="4">
    <source>
        <dbReference type="SAM" id="Phobius"/>
    </source>
</evidence>
<keyword evidence="3" id="KW-0677">Repeat</keyword>
<keyword evidence="5" id="KW-0732">Signal</keyword>
<evidence type="ECO:0000259" key="6">
    <source>
        <dbReference type="PROSITE" id="PS50104"/>
    </source>
</evidence>
<organism evidence="7 8">
    <name type="scientific">Mytilus galloprovincialis</name>
    <name type="common">Mediterranean mussel</name>
    <dbReference type="NCBI Taxonomy" id="29158"/>
    <lineage>
        <taxon>Eukaryota</taxon>
        <taxon>Metazoa</taxon>
        <taxon>Spiralia</taxon>
        <taxon>Lophotrochozoa</taxon>
        <taxon>Mollusca</taxon>
        <taxon>Bivalvia</taxon>
        <taxon>Autobranchia</taxon>
        <taxon>Pteriomorphia</taxon>
        <taxon>Mytilida</taxon>
        <taxon>Mytiloidea</taxon>
        <taxon>Mytilidae</taxon>
        <taxon>Mytilinae</taxon>
        <taxon>Mytilus</taxon>
    </lineage>
</organism>
<comment type="similarity">
    <text evidence="1">Belongs to the Toll-like receptor family.</text>
</comment>
<feature type="chain" id="PRO_5033002243" description="TIR domain-containing protein" evidence="5">
    <location>
        <begin position="21"/>
        <end position="760"/>
    </location>
</feature>
<dbReference type="GO" id="GO:0007165">
    <property type="term" value="P:signal transduction"/>
    <property type="evidence" value="ECO:0007669"/>
    <property type="project" value="InterPro"/>
</dbReference>
<dbReference type="SUPFAM" id="SSF52058">
    <property type="entry name" value="L domain-like"/>
    <property type="match status" value="2"/>
</dbReference>
<feature type="domain" description="TIR" evidence="6">
    <location>
        <begin position="578"/>
        <end position="727"/>
    </location>
</feature>
<dbReference type="PROSITE" id="PS51450">
    <property type="entry name" value="LRR"/>
    <property type="match status" value="1"/>
</dbReference>
<dbReference type="InterPro" id="IPR000157">
    <property type="entry name" value="TIR_dom"/>
</dbReference>
<keyword evidence="4" id="KW-0812">Transmembrane</keyword>
<dbReference type="InterPro" id="IPR001611">
    <property type="entry name" value="Leu-rich_rpt"/>
</dbReference>
<evidence type="ECO:0000256" key="2">
    <source>
        <dbReference type="ARBA" id="ARBA00022614"/>
    </source>
</evidence>
<dbReference type="PANTHER" id="PTHR24366:SF96">
    <property type="entry name" value="LEUCINE RICH REPEAT CONTAINING 53"/>
    <property type="match status" value="1"/>
</dbReference>
<feature type="transmembrane region" description="Helical" evidence="4">
    <location>
        <begin position="530"/>
        <end position="554"/>
    </location>
</feature>
<keyword evidence="2" id="KW-0433">Leucine-rich repeat</keyword>
<keyword evidence="8" id="KW-1185">Reference proteome</keyword>
<dbReference type="Gene3D" id="3.80.10.10">
    <property type="entry name" value="Ribonuclease Inhibitor"/>
    <property type="match status" value="2"/>
</dbReference>